<feature type="transmembrane region" description="Helical" evidence="1">
    <location>
        <begin position="21"/>
        <end position="41"/>
    </location>
</feature>
<geneLocation type="mitochondrion" evidence="2"/>
<accession>A0A0S2MNK4</accession>
<evidence type="ECO:0000313" key="2">
    <source>
        <dbReference type="EMBL" id="ALO76297.1"/>
    </source>
</evidence>
<dbReference type="EMBL" id="JX412742">
    <property type="protein sequence ID" value="ALO76297.1"/>
    <property type="molecule type" value="Genomic_DNA"/>
</dbReference>
<feature type="transmembrane region" description="Helical" evidence="1">
    <location>
        <begin position="47"/>
        <end position="67"/>
    </location>
</feature>
<feature type="transmembrane region" description="Helical" evidence="1">
    <location>
        <begin position="131"/>
        <end position="152"/>
    </location>
</feature>
<protein>
    <submittedName>
        <fullName evidence="2">NADH deshydrogenase subunit 6</fullName>
    </submittedName>
</protein>
<name>A0A0S2MNK4_9COLE</name>
<sequence length="163" mass="18440">MIKLIMMLSFASTLMLWTRHPLTMAVLLMVNTCILALLTGLMNLTYWYSFMLFMIMIGGMLVLIIYMTTVASNEMLESLMKSSPLILGMVIICLVSPDLLEMNSSTINFDVATPGMKYNFSLSKYISTEHLPITFMLINYLFITLIGIVKITSLKQGSLRQKL</sequence>
<dbReference type="AlphaFoldDB" id="A0A0S2MNK4"/>
<proteinExistence type="predicted"/>
<gene>
    <name evidence="2" type="primary">nad6</name>
</gene>
<evidence type="ECO:0000256" key="1">
    <source>
        <dbReference type="SAM" id="Phobius"/>
    </source>
</evidence>
<keyword evidence="1" id="KW-1133">Transmembrane helix</keyword>
<organism evidence="2">
    <name type="scientific">Sinoxylon sp. SIN01</name>
    <dbReference type="NCBI Taxonomy" id="1205585"/>
    <lineage>
        <taxon>Eukaryota</taxon>
        <taxon>Metazoa</taxon>
        <taxon>Ecdysozoa</taxon>
        <taxon>Arthropoda</taxon>
        <taxon>Hexapoda</taxon>
        <taxon>Insecta</taxon>
        <taxon>Pterygota</taxon>
        <taxon>Neoptera</taxon>
        <taxon>Endopterygota</taxon>
        <taxon>Coleoptera</taxon>
        <taxon>Polyphaga</taxon>
        <taxon>Bostrichiformia</taxon>
        <taxon>Bostrichidae</taxon>
        <taxon>Bostrichinae</taxon>
        <taxon>Sinoxylon</taxon>
    </lineage>
</organism>
<keyword evidence="2" id="KW-0496">Mitochondrion</keyword>
<reference evidence="2" key="1">
    <citation type="submission" date="2012-06" db="EMBL/GenBank/DDBJ databases">
        <title>Mitogenomics of the Coleoptera under dense taxon sampling.</title>
        <authorList>
            <person name="Timmermans M.J.T.N."/>
            <person name="Lim J."/>
            <person name="Dodsworth S."/>
            <person name="Haran J."/>
            <person name="Ahrens D."/>
            <person name="Bocak L."/>
            <person name="London A."/>
            <person name="Culverwell L."/>
            <person name="Vogler A.P."/>
        </authorList>
    </citation>
    <scope>NUCLEOTIDE SEQUENCE</scope>
</reference>
<keyword evidence="1" id="KW-0472">Membrane</keyword>
<keyword evidence="1" id="KW-0812">Transmembrane</keyword>